<dbReference type="Proteomes" id="UP001491552">
    <property type="component" value="Unassembled WGS sequence"/>
</dbReference>
<dbReference type="InterPro" id="IPR000182">
    <property type="entry name" value="GNAT_dom"/>
</dbReference>
<dbReference type="Pfam" id="PF00583">
    <property type="entry name" value="Acetyltransf_1"/>
    <property type="match status" value="1"/>
</dbReference>
<dbReference type="PROSITE" id="PS51186">
    <property type="entry name" value="GNAT"/>
    <property type="match status" value="1"/>
</dbReference>
<dbReference type="GO" id="GO:0016746">
    <property type="term" value="F:acyltransferase activity"/>
    <property type="evidence" value="ECO:0007669"/>
    <property type="project" value="UniProtKB-KW"/>
</dbReference>
<accession>A0ABV1G487</accession>
<gene>
    <name evidence="2" type="ORF">WMO66_02055</name>
</gene>
<dbReference type="RefSeq" id="WP_349134751.1">
    <property type="nucleotide sequence ID" value="NZ_JBBMFF010000112.1"/>
</dbReference>
<organism evidence="2 3">
    <name type="scientific">Faecousia intestinalis</name>
    <dbReference type="NCBI Taxonomy" id="3133167"/>
    <lineage>
        <taxon>Bacteria</taxon>
        <taxon>Bacillati</taxon>
        <taxon>Bacillota</taxon>
        <taxon>Clostridia</taxon>
        <taxon>Eubacteriales</taxon>
        <taxon>Oscillospiraceae</taxon>
        <taxon>Faecousia</taxon>
    </lineage>
</organism>
<evidence type="ECO:0000313" key="3">
    <source>
        <dbReference type="Proteomes" id="UP001491552"/>
    </source>
</evidence>
<name>A0ABV1G487_9FIRM</name>
<dbReference type="EC" id="2.3.1.-" evidence="2"/>
<keyword evidence="2" id="KW-0012">Acyltransferase</keyword>
<feature type="domain" description="N-acetyltransferase" evidence="1">
    <location>
        <begin position="20"/>
        <end position="162"/>
    </location>
</feature>
<evidence type="ECO:0000313" key="2">
    <source>
        <dbReference type="EMBL" id="MEQ2510044.1"/>
    </source>
</evidence>
<protein>
    <submittedName>
        <fullName evidence="2">GNAT family N-acetyltransferase</fullName>
        <ecNumber evidence="2">2.3.1.-</ecNumber>
    </submittedName>
</protein>
<keyword evidence="3" id="KW-1185">Reference proteome</keyword>
<dbReference type="EMBL" id="JBBMFF010000112">
    <property type="protein sequence ID" value="MEQ2510044.1"/>
    <property type="molecule type" value="Genomic_DNA"/>
</dbReference>
<dbReference type="Gene3D" id="3.40.630.30">
    <property type="match status" value="1"/>
</dbReference>
<dbReference type="SUPFAM" id="SSF55729">
    <property type="entry name" value="Acyl-CoA N-acyltransferases (Nat)"/>
    <property type="match status" value="1"/>
</dbReference>
<reference evidence="2 3" key="1">
    <citation type="submission" date="2024-03" db="EMBL/GenBank/DDBJ databases">
        <title>Human intestinal bacterial collection.</title>
        <authorList>
            <person name="Pauvert C."/>
            <person name="Hitch T.C.A."/>
            <person name="Clavel T."/>
        </authorList>
    </citation>
    <scope>NUCLEOTIDE SEQUENCE [LARGE SCALE GENOMIC DNA]</scope>
    <source>
        <strain evidence="2 3">CLA-AA-H192</strain>
    </source>
</reference>
<keyword evidence="2" id="KW-0808">Transferase</keyword>
<proteinExistence type="predicted"/>
<comment type="caution">
    <text evidence="2">The sequence shown here is derived from an EMBL/GenBank/DDBJ whole genome shotgun (WGS) entry which is preliminary data.</text>
</comment>
<sequence length="162" mass="18832">MSLREKLLRVAPEEWENEFVRIRPMTTRDDLIYAGDGCRLTDEQREFVNPVWFSLGRAYLAPEDHDPCLIENERREPIGFLCFTAWADAYSWSYFLDVRQQGRGYGKRAAQLALRLLRLADPDMPVKLAVEAANTRAQRLYRSLGFRQLPERDGDDLVYAAC</sequence>
<dbReference type="InterPro" id="IPR016181">
    <property type="entry name" value="Acyl_CoA_acyltransferase"/>
</dbReference>
<evidence type="ECO:0000259" key="1">
    <source>
        <dbReference type="PROSITE" id="PS51186"/>
    </source>
</evidence>